<sequence length="269" mass="31232">MRNRSSKLQEDLDSLQKRKTQLEFEVVKKNTLDNNSRKFTKNLLGDVSVSSGIIGYLSPFISSLHDEPIHGEKYSLAETFDKPIQIQVYLPFKVFIIKKNDGVWAVEGEEIEPDLIHAKTDKFQKGIIFWSAISAQGLIPSQAPINVTKWLEQQRTLCNDKRKRKYLTNKLYAKFLQEKAAPAIKAVFRKTKLDPIFQDDQDRKQRTTLVRKTVDQLFSERIKPVDGDTKFADVWRIENVWGALKEKIRGKVFATSIETEKETEKEWKK</sequence>
<organism evidence="2 3">
    <name type="scientific">Rotaria sordida</name>
    <dbReference type="NCBI Taxonomy" id="392033"/>
    <lineage>
        <taxon>Eukaryota</taxon>
        <taxon>Metazoa</taxon>
        <taxon>Spiralia</taxon>
        <taxon>Gnathifera</taxon>
        <taxon>Rotifera</taxon>
        <taxon>Eurotatoria</taxon>
        <taxon>Bdelloidea</taxon>
        <taxon>Philodinida</taxon>
        <taxon>Philodinidae</taxon>
        <taxon>Rotaria</taxon>
    </lineage>
</organism>
<accession>A0A819URW3</accession>
<comment type="caution">
    <text evidence="2">The sequence shown here is derived from an EMBL/GenBank/DDBJ whole genome shotgun (WGS) entry which is preliminary data.</text>
</comment>
<proteinExistence type="predicted"/>
<name>A0A819URW3_9BILA</name>
<dbReference type="InterPro" id="IPR036397">
    <property type="entry name" value="RNaseH_sf"/>
</dbReference>
<dbReference type="Proteomes" id="UP000663889">
    <property type="component" value="Unassembled WGS sequence"/>
</dbReference>
<gene>
    <name evidence="2" type="ORF">FNK824_LOCUS30987</name>
    <name evidence="1" type="ORF">SEV965_LOCUS19789</name>
</gene>
<evidence type="ECO:0000313" key="1">
    <source>
        <dbReference type="EMBL" id="CAF1176101.1"/>
    </source>
</evidence>
<dbReference type="Proteomes" id="UP000663874">
    <property type="component" value="Unassembled WGS sequence"/>
</dbReference>
<dbReference type="EMBL" id="CAJNOU010001251">
    <property type="protein sequence ID" value="CAF1176101.1"/>
    <property type="molecule type" value="Genomic_DNA"/>
</dbReference>
<dbReference type="Gene3D" id="3.30.420.10">
    <property type="entry name" value="Ribonuclease H-like superfamily/Ribonuclease H"/>
    <property type="match status" value="1"/>
</dbReference>
<protein>
    <submittedName>
        <fullName evidence="2">Uncharacterized protein</fullName>
    </submittedName>
</protein>
<evidence type="ECO:0000313" key="3">
    <source>
        <dbReference type="Proteomes" id="UP000663874"/>
    </source>
</evidence>
<dbReference type="EMBL" id="CAJOBE010009783">
    <property type="protein sequence ID" value="CAF4092868.1"/>
    <property type="molecule type" value="Genomic_DNA"/>
</dbReference>
<reference evidence="2" key="1">
    <citation type="submission" date="2021-02" db="EMBL/GenBank/DDBJ databases">
        <authorList>
            <person name="Nowell W R."/>
        </authorList>
    </citation>
    <scope>NUCLEOTIDE SEQUENCE</scope>
</reference>
<dbReference type="GO" id="GO:0003676">
    <property type="term" value="F:nucleic acid binding"/>
    <property type="evidence" value="ECO:0007669"/>
    <property type="project" value="InterPro"/>
</dbReference>
<dbReference type="AlphaFoldDB" id="A0A819URW3"/>
<evidence type="ECO:0000313" key="2">
    <source>
        <dbReference type="EMBL" id="CAF4092868.1"/>
    </source>
</evidence>